<evidence type="ECO:0000256" key="1">
    <source>
        <dbReference type="ARBA" id="ARBA00022538"/>
    </source>
</evidence>
<dbReference type="PANTHER" id="PTHR10217">
    <property type="entry name" value="VOLTAGE AND LIGAND GATED POTASSIUM CHANNEL"/>
    <property type="match status" value="1"/>
</dbReference>
<dbReference type="PANTHER" id="PTHR10217:SF435">
    <property type="entry name" value="POTASSIUM VOLTAGE-GATED CHANNEL PROTEIN EAG"/>
    <property type="match status" value="1"/>
</dbReference>
<evidence type="ECO:0000259" key="8">
    <source>
        <dbReference type="PROSITE" id="PS50042"/>
    </source>
</evidence>
<keyword evidence="7" id="KW-1133">Transmembrane helix</keyword>
<keyword evidence="3" id="KW-0813">Transport</keyword>
<feature type="compositionally biased region" description="Low complexity" evidence="6">
    <location>
        <begin position="1166"/>
        <end position="1178"/>
    </location>
</feature>
<keyword evidence="3" id="KW-0406">Ion transport</keyword>
<evidence type="ECO:0000313" key="9">
    <source>
        <dbReference type="EMBL" id="EAS01339.2"/>
    </source>
</evidence>
<evidence type="ECO:0000256" key="4">
    <source>
        <dbReference type="ARBA" id="ARBA00022958"/>
    </source>
</evidence>
<keyword evidence="7" id="KW-0472">Membrane</keyword>
<gene>
    <name evidence="9" type="ORF">TTHERM_00149490</name>
</gene>
<dbReference type="GO" id="GO:0005886">
    <property type="term" value="C:plasma membrane"/>
    <property type="evidence" value="ECO:0007669"/>
    <property type="project" value="TreeGrafter"/>
</dbReference>
<dbReference type="PROSITE" id="PS50042">
    <property type="entry name" value="CNMP_BINDING_3"/>
    <property type="match status" value="1"/>
</dbReference>
<proteinExistence type="predicted"/>
<dbReference type="Gene3D" id="1.10.287.630">
    <property type="entry name" value="Helix hairpin bin"/>
    <property type="match status" value="1"/>
</dbReference>
<keyword evidence="3" id="KW-0851">Voltage-gated channel</keyword>
<dbReference type="InterPro" id="IPR014710">
    <property type="entry name" value="RmlC-like_jellyroll"/>
</dbReference>
<evidence type="ECO:0000313" key="10">
    <source>
        <dbReference type="Proteomes" id="UP000009168"/>
    </source>
</evidence>
<dbReference type="InterPro" id="IPR050818">
    <property type="entry name" value="KCNH_animal-type"/>
</dbReference>
<dbReference type="CDD" id="cd00038">
    <property type="entry name" value="CAP_ED"/>
    <property type="match status" value="1"/>
</dbReference>
<reference evidence="10" key="1">
    <citation type="journal article" date="2006" name="PLoS Biol.">
        <title>Macronuclear genome sequence of the ciliate Tetrahymena thermophila, a model eukaryote.</title>
        <authorList>
            <person name="Eisen J.A."/>
            <person name="Coyne R.S."/>
            <person name="Wu M."/>
            <person name="Wu D."/>
            <person name="Thiagarajan M."/>
            <person name="Wortman J.R."/>
            <person name="Badger J.H."/>
            <person name="Ren Q."/>
            <person name="Amedeo P."/>
            <person name="Jones K.M."/>
            <person name="Tallon L.J."/>
            <person name="Delcher A.L."/>
            <person name="Salzberg S.L."/>
            <person name="Silva J.C."/>
            <person name="Haas B.J."/>
            <person name="Majoros W.H."/>
            <person name="Farzad M."/>
            <person name="Carlton J.M."/>
            <person name="Smith R.K. Jr."/>
            <person name="Garg J."/>
            <person name="Pearlman R.E."/>
            <person name="Karrer K.M."/>
            <person name="Sun L."/>
            <person name="Manning G."/>
            <person name="Elde N.C."/>
            <person name="Turkewitz A.P."/>
            <person name="Asai D.J."/>
            <person name="Wilkes D.E."/>
            <person name="Wang Y."/>
            <person name="Cai H."/>
            <person name="Collins K."/>
            <person name="Stewart B.A."/>
            <person name="Lee S.R."/>
            <person name="Wilamowska K."/>
            <person name="Weinberg Z."/>
            <person name="Ruzzo W.L."/>
            <person name="Wloga D."/>
            <person name="Gaertig J."/>
            <person name="Frankel J."/>
            <person name="Tsao C.-C."/>
            <person name="Gorovsky M.A."/>
            <person name="Keeling P.J."/>
            <person name="Waller R.F."/>
            <person name="Patron N.J."/>
            <person name="Cherry J.M."/>
            <person name="Stover N.A."/>
            <person name="Krieger C.J."/>
            <person name="del Toro C."/>
            <person name="Ryder H.F."/>
            <person name="Williamson S.C."/>
            <person name="Barbeau R.A."/>
            <person name="Hamilton E.P."/>
            <person name="Orias E."/>
        </authorList>
    </citation>
    <scope>NUCLEOTIDE SEQUENCE [LARGE SCALE GENOMIC DNA]</scope>
    <source>
        <strain evidence="10">SB210</strain>
    </source>
</reference>
<dbReference type="OrthoDB" id="297496at2759"/>
<dbReference type="InterPro" id="IPR003938">
    <property type="entry name" value="K_chnl_volt-dep_EAG/ELK/ERG"/>
</dbReference>
<feature type="transmembrane region" description="Helical" evidence="7">
    <location>
        <begin position="430"/>
        <end position="454"/>
    </location>
</feature>
<dbReference type="InterPro" id="IPR000595">
    <property type="entry name" value="cNMP-bd_dom"/>
</dbReference>
<keyword evidence="10" id="KW-1185">Reference proteome</keyword>
<feature type="transmembrane region" description="Helical" evidence="7">
    <location>
        <begin position="302"/>
        <end position="329"/>
    </location>
</feature>
<dbReference type="GO" id="GO:0042391">
    <property type="term" value="P:regulation of membrane potential"/>
    <property type="evidence" value="ECO:0007669"/>
    <property type="project" value="TreeGrafter"/>
</dbReference>
<feature type="domain" description="Cyclic nucleotide-binding" evidence="8">
    <location>
        <begin position="582"/>
        <end position="660"/>
    </location>
</feature>
<evidence type="ECO:0000256" key="7">
    <source>
        <dbReference type="SAM" id="Phobius"/>
    </source>
</evidence>
<dbReference type="EMBL" id="GG662603">
    <property type="protein sequence ID" value="EAS01339.2"/>
    <property type="molecule type" value="Genomic_DNA"/>
</dbReference>
<dbReference type="InterPro" id="IPR018490">
    <property type="entry name" value="cNMP-bd_dom_sf"/>
</dbReference>
<dbReference type="KEGG" id="tet:TTHERM_00149490"/>
<keyword evidence="2" id="KW-0631">Potassium channel</keyword>
<dbReference type="GO" id="GO:0005249">
    <property type="term" value="F:voltage-gated potassium channel activity"/>
    <property type="evidence" value="ECO:0007669"/>
    <property type="project" value="InterPro"/>
</dbReference>
<evidence type="ECO:0000256" key="5">
    <source>
        <dbReference type="ARBA" id="ARBA00023303"/>
    </source>
</evidence>
<feature type="region of interest" description="Disordered" evidence="6">
    <location>
        <begin position="1146"/>
        <end position="1179"/>
    </location>
</feature>
<dbReference type="InterPro" id="IPR013099">
    <property type="entry name" value="K_chnl_dom"/>
</dbReference>
<accession>I7LWB9</accession>
<evidence type="ECO:0000256" key="6">
    <source>
        <dbReference type="SAM" id="MobiDB-lite"/>
    </source>
</evidence>
<keyword evidence="1" id="KW-0633">Potassium transport</keyword>
<sequence length="1357" mass="159527">MNYNQKDLQYNTPNLNTEFDQNEDKILLTSNSKRQLFKDESNQQPVTKQNLFQQRSSQKEIHIDQQLSYENNQIKIQNNSCDEKNRQLSYSSKDGQNLNDNYQRTKKVTVSPQLDGIQKISDNKNPFGWLNLKKRIDSLKYMVRRLELSSLLQIRSKLRNYHLMIIDDKSSNRQYDEKQTKFFEDLVSLDYFLANLSQVFYTVFRFFPSTTNTKILIIVFKIILALQLTYQLFMLPFLISFPYNSINLFSVNEKMLRAIFVIPFILEMILNFNLKYFEHGELISDKYTIILRYIKKDFWWDAIGIAGTGLIDENSYVAFILIIFFIRFIKFKSMYNSIEEKFQLSLRFPVSFTITNLILAITILAHVFGCIFQYIGLKVHDSGNVSWLDKAELIDKGILDRYIASLYFSFITMISVGYGDITPINNIERIFVTCMTVFSCGTFAYVVNIIGSLFQQLQINEAEYRQQRYEMSNYMKNRNIDSELQTKVFQYLEMLKLKKEWEPESGQNVIEIMNPKLKESIYKDYYGRYLKSCKLFSSKFSTQFLDMLSVACKEQVFGPGEIIFYQKEQQINFHEEEQNKLNDQYQNIYLVIKGKVLLFQDNGISRLTKKTFINTKTKYSVGECFAVKEFLCGVPYEFTAQSKGLTTVLKIQRSHFLEVLKRFPKDYEVYCALRDELVFYEQDKYIKCQPCSRYDHSTYACPRMHFLKQKQKAILKYSHSLAQERSFYRRSNRKKLNPLGQSQYQIKKDLKEYRVHLVVSTKMLQQNMQKELQNKFVLIESNNILKKQSQLESPQFQALNNNPADCESINEEEAYKLREYGSIQKTQVQTNKSRQFTQETLQLMEITQENDEYFYLKCPIVAWNQQLNMYETSAEQDEYEGSIAIQCYLEQNYDITTTLDNLNILDLFEEIQNEEEEEIYEKNIQNKSLDHLTDLLIPPPINNNQNLNKNSLKSITEEDNLIQMSDTSLSCLDQQDQANVLDNNNNLIKVKQPQEKEKPFQLKPLEKKSNFASNLSKEESIQAGIIKQQDIHLNIIGSNNDIEPTQKTQQEIGDLIQKKEYKQQIQSPDKVGIKRRSKHLMSFKQLKSILSISMDIQSQKNKTPRASKLMTDMENIIQVQEQINENSNNNSNNKNFKQEFSNLQEISKEDQKSNSQISLINPEKLNSSNNSQQVSKQNMRNQTYLNKQAVQQKHLKNQNPQKVPYNNGDIYFSPIINSQSQAQKLNSIQDLSLAFANNQAQQQLLQPQQHQSNQVSQLIPENVTVMTPQLQNKHIQDMLTFIFSFEIPQSFQKYFPLGNLENIIKKYIKYQDQFTIKFINNNKIINQKSVKYMSLTPQAKQQKSINIKREPSRFSKK</sequence>
<dbReference type="eggNOG" id="KOG0498">
    <property type="taxonomic scope" value="Eukaryota"/>
</dbReference>
<organism evidence="9 10">
    <name type="scientific">Tetrahymena thermophila (strain SB210)</name>
    <dbReference type="NCBI Taxonomy" id="312017"/>
    <lineage>
        <taxon>Eukaryota</taxon>
        <taxon>Sar</taxon>
        <taxon>Alveolata</taxon>
        <taxon>Ciliophora</taxon>
        <taxon>Intramacronucleata</taxon>
        <taxon>Oligohymenophorea</taxon>
        <taxon>Hymenostomatida</taxon>
        <taxon>Tetrahymenina</taxon>
        <taxon>Tetrahymenidae</taxon>
        <taxon>Tetrahymena</taxon>
    </lineage>
</organism>
<dbReference type="Gene3D" id="1.10.287.70">
    <property type="match status" value="1"/>
</dbReference>
<feature type="transmembrane region" description="Helical" evidence="7">
    <location>
        <begin position="215"/>
        <end position="243"/>
    </location>
</feature>
<evidence type="ECO:0000256" key="2">
    <source>
        <dbReference type="ARBA" id="ARBA00022826"/>
    </source>
</evidence>
<dbReference type="GeneID" id="7826008"/>
<dbReference type="PRINTS" id="PR01463">
    <property type="entry name" value="EAGCHANLFMLY"/>
</dbReference>
<dbReference type="SUPFAM" id="SSF51206">
    <property type="entry name" value="cAMP-binding domain-like"/>
    <property type="match status" value="1"/>
</dbReference>
<keyword evidence="7" id="KW-0812">Transmembrane</keyword>
<keyword evidence="5" id="KW-0407">Ion channel</keyword>
<dbReference type="Gene3D" id="2.60.120.10">
    <property type="entry name" value="Jelly Rolls"/>
    <property type="match status" value="1"/>
</dbReference>
<dbReference type="Proteomes" id="UP000009168">
    <property type="component" value="Unassembled WGS sequence"/>
</dbReference>
<name>I7LWB9_TETTS</name>
<dbReference type="Pfam" id="PF07885">
    <property type="entry name" value="Ion_trans_2"/>
    <property type="match status" value="1"/>
</dbReference>
<dbReference type="GO" id="GO:0034702">
    <property type="term" value="C:monoatomic ion channel complex"/>
    <property type="evidence" value="ECO:0007669"/>
    <property type="project" value="UniProtKB-KW"/>
</dbReference>
<evidence type="ECO:0000256" key="3">
    <source>
        <dbReference type="ARBA" id="ARBA00022882"/>
    </source>
</evidence>
<protein>
    <submittedName>
        <fullName evidence="9">Cation channel family protein</fullName>
    </submittedName>
</protein>
<feature type="transmembrane region" description="Helical" evidence="7">
    <location>
        <begin position="350"/>
        <end position="375"/>
    </location>
</feature>
<keyword evidence="4" id="KW-0630">Potassium</keyword>
<dbReference type="SUPFAM" id="SSF81324">
    <property type="entry name" value="Voltage-gated potassium channels"/>
    <property type="match status" value="1"/>
</dbReference>
<dbReference type="InParanoid" id="I7LWB9"/>
<dbReference type="RefSeq" id="XP_001021584.2">
    <property type="nucleotide sequence ID" value="XM_001021584.2"/>
</dbReference>
<feature type="transmembrane region" description="Helical" evidence="7">
    <location>
        <begin position="402"/>
        <end position="418"/>
    </location>
</feature>